<gene>
    <name evidence="3" type="ORF">IW245_000139</name>
</gene>
<feature type="compositionally biased region" description="Polar residues" evidence="1">
    <location>
        <begin position="191"/>
        <end position="201"/>
    </location>
</feature>
<dbReference type="Proteomes" id="UP000622552">
    <property type="component" value="Unassembled WGS sequence"/>
</dbReference>
<keyword evidence="2" id="KW-0812">Transmembrane</keyword>
<feature type="compositionally biased region" description="Basic and acidic residues" evidence="1">
    <location>
        <begin position="549"/>
        <end position="568"/>
    </location>
</feature>
<feature type="transmembrane region" description="Helical" evidence="2">
    <location>
        <begin position="457"/>
        <end position="475"/>
    </location>
</feature>
<comment type="caution">
    <text evidence="3">The sequence shown here is derived from an EMBL/GenBank/DDBJ whole genome shotgun (WGS) entry which is preliminary data.</text>
</comment>
<feature type="transmembrane region" description="Helical" evidence="2">
    <location>
        <begin position="102"/>
        <end position="118"/>
    </location>
</feature>
<sequence length="568" mass="59373">MSRALAWLAHPVTVVAGLLLVLNDHLLKPSFPGPVTGKLSDVAGLVLAPALVALVLPARWAVPVTGIGFTLVKVSGVGAAVATELWGVLAGPSRVLADPTDLWALPALGLSWWVWTRVRDRPAPERTTRLLRVLVVLPFCLLSVAATSAYRPPTYDVSVADGQLRFGYLGSSDSTHWYAVARVVPTPQCSGQTATCPSSSDPGAEPDPARTACAPTVPAHCYRVDGEHLRVEESSDGVSWTTAWEVPAGRLEHLSRAYPPAYRESSPRLASTSVAVLALPGGDHIVAVGNQRDGLLLRDRHGTWTRIGFPAYTDSEGARVPGQRAPSLTGGPAIRAETGLAVGLALLAWAAAMLAARRRGDRWGPYAVSPVPVVAVGSLVLFLGWNADFPMDMAFIVTGAVALITGSVLATGFHISSGGLRPAGLAMAAVTAAATGVGAYLPFHAWNTGTIDSYPHAAWTGLAAAAVGTGLSVAAGHRFRSRPTAESRPTHPGYVNAPPAPPAQFHKGVGAAPVPAPPTAFYRGYGPAPIPSEPRLRLSSPKRPGNTDSPRDRQPPALGDPRHDRPPP</sequence>
<dbReference type="RefSeq" id="WP_197001240.1">
    <property type="nucleotide sequence ID" value="NZ_BONS01000041.1"/>
</dbReference>
<keyword evidence="2" id="KW-1133">Transmembrane helix</keyword>
<feature type="transmembrane region" description="Helical" evidence="2">
    <location>
        <begin position="130"/>
        <end position="150"/>
    </location>
</feature>
<evidence type="ECO:0000313" key="4">
    <source>
        <dbReference type="Proteomes" id="UP000622552"/>
    </source>
</evidence>
<keyword evidence="2" id="KW-0472">Membrane</keyword>
<feature type="transmembrane region" description="Helical" evidence="2">
    <location>
        <begin position="42"/>
        <end position="62"/>
    </location>
</feature>
<feature type="transmembrane region" description="Helical" evidence="2">
    <location>
        <begin position="69"/>
        <end position="90"/>
    </location>
</feature>
<keyword evidence="4" id="KW-1185">Reference proteome</keyword>
<dbReference type="EMBL" id="JADOUF010000001">
    <property type="protein sequence ID" value="MBG6133945.1"/>
    <property type="molecule type" value="Genomic_DNA"/>
</dbReference>
<feature type="transmembrane region" description="Helical" evidence="2">
    <location>
        <begin position="393"/>
        <end position="413"/>
    </location>
</feature>
<feature type="transmembrane region" description="Helical" evidence="2">
    <location>
        <begin position="338"/>
        <end position="356"/>
    </location>
</feature>
<dbReference type="AlphaFoldDB" id="A0A8J7G6T7"/>
<protein>
    <submittedName>
        <fullName evidence="3">Uncharacterized protein</fullName>
    </submittedName>
</protein>
<reference evidence="3" key="1">
    <citation type="submission" date="2020-11" db="EMBL/GenBank/DDBJ databases">
        <title>Sequencing the genomes of 1000 actinobacteria strains.</title>
        <authorList>
            <person name="Klenk H.-P."/>
        </authorList>
    </citation>
    <scope>NUCLEOTIDE SEQUENCE</scope>
    <source>
        <strain evidence="3">DSM 45356</strain>
    </source>
</reference>
<proteinExistence type="predicted"/>
<evidence type="ECO:0000256" key="2">
    <source>
        <dbReference type="SAM" id="Phobius"/>
    </source>
</evidence>
<feature type="transmembrane region" description="Helical" evidence="2">
    <location>
        <begin position="5"/>
        <end position="22"/>
    </location>
</feature>
<evidence type="ECO:0000313" key="3">
    <source>
        <dbReference type="EMBL" id="MBG6133945.1"/>
    </source>
</evidence>
<feature type="region of interest" description="Disordered" evidence="1">
    <location>
        <begin position="191"/>
        <end position="210"/>
    </location>
</feature>
<evidence type="ECO:0000256" key="1">
    <source>
        <dbReference type="SAM" id="MobiDB-lite"/>
    </source>
</evidence>
<feature type="transmembrane region" description="Helical" evidence="2">
    <location>
        <begin position="425"/>
        <end position="445"/>
    </location>
</feature>
<feature type="transmembrane region" description="Helical" evidence="2">
    <location>
        <begin position="363"/>
        <end position="387"/>
    </location>
</feature>
<name>A0A8J7G6T7_9ACTN</name>
<feature type="region of interest" description="Disordered" evidence="1">
    <location>
        <begin position="479"/>
        <end position="568"/>
    </location>
</feature>
<organism evidence="3 4">
    <name type="scientific">Longispora fulva</name>
    <dbReference type="NCBI Taxonomy" id="619741"/>
    <lineage>
        <taxon>Bacteria</taxon>
        <taxon>Bacillati</taxon>
        <taxon>Actinomycetota</taxon>
        <taxon>Actinomycetes</taxon>
        <taxon>Micromonosporales</taxon>
        <taxon>Micromonosporaceae</taxon>
        <taxon>Longispora</taxon>
    </lineage>
</organism>
<accession>A0A8J7G6T7</accession>